<evidence type="ECO:0000313" key="7">
    <source>
        <dbReference type="Proteomes" id="UP000663870"/>
    </source>
</evidence>
<keyword evidence="7" id="KW-1185">Reference proteome</keyword>
<dbReference type="EMBL" id="CAJOAX010003356">
    <property type="protein sequence ID" value="CAF3849616.1"/>
    <property type="molecule type" value="Genomic_DNA"/>
</dbReference>
<comment type="caution">
    <text evidence="1">The sequence shown here is derived from an EMBL/GenBank/DDBJ whole genome shotgun (WGS) entry which is preliminary data.</text>
</comment>
<name>A0A813NGZ2_9BILA</name>
<sequence length="117" mass="13533">MAKDDGILYLGTCGPEYVENQTNIQHSVDGLFQFCRGIHYCTHAIAYTKWRSRTIWGDMAAYTFLHNEVGVDAIARQWQRHSKTFPRCAAANIQWPDGTGHFGFFFQDRHAFWSTIQ</sequence>
<dbReference type="OrthoDB" id="9988031at2759"/>
<dbReference type="AlphaFoldDB" id="A0A813NGZ2"/>
<accession>A0A813NGZ2</accession>
<evidence type="ECO:0000313" key="6">
    <source>
        <dbReference type="Proteomes" id="UP000663854"/>
    </source>
</evidence>
<dbReference type="EMBL" id="CAJNOH010000007">
    <property type="protein sequence ID" value="CAF0739506.1"/>
    <property type="molecule type" value="Genomic_DNA"/>
</dbReference>
<dbReference type="EMBL" id="CAJNOL010000056">
    <property type="protein sequence ID" value="CAF0798535.1"/>
    <property type="molecule type" value="Genomic_DNA"/>
</dbReference>
<dbReference type="Proteomes" id="UP000663823">
    <property type="component" value="Unassembled WGS sequence"/>
</dbReference>
<protein>
    <submittedName>
        <fullName evidence="1">Uncharacterized protein</fullName>
    </submittedName>
</protein>
<reference evidence="1" key="1">
    <citation type="submission" date="2021-02" db="EMBL/GenBank/DDBJ databases">
        <authorList>
            <person name="Nowell W R."/>
        </authorList>
    </citation>
    <scope>NUCLEOTIDE SEQUENCE</scope>
</reference>
<evidence type="ECO:0000313" key="4">
    <source>
        <dbReference type="EMBL" id="CAF0900432.1"/>
    </source>
</evidence>
<evidence type="ECO:0000313" key="2">
    <source>
        <dbReference type="EMBL" id="CAF0798535.1"/>
    </source>
</evidence>
<evidence type="ECO:0000313" key="5">
    <source>
        <dbReference type="EMBL" id="CAF3849616.1"/>
    </source>
</evidence>
<evidence type="ECO:0000313" key="1">
    <source>
        <dbReference type="EMBL" id="CAF0739506.1"/>
    </source>
</evidence>
<organism evidence="1 6">
    <name type="scientific">Rotaria sordida</name>
    <dbReference type="NCBI Taxonomy" id="392033"/>
    <lineage>
        <taxon>Eukaryota</taxon>
        <taxon>Metazoa</taxon>
        <taxon>Spiralia</taxon>
        <taxon>Gnathifera</taxon>
        <taxon>Rotifera</taxon>
        <taxon>Eurotatoria</taxon>
        <taxon>Bdelloidea</taxon>
        <taxon>Philodinida</taxon>
        <taxon>Philodinidae</taxon>
        <taxon>Rotaria</taxon>
    </lineage>
</organism>
<evidence type="ECO:0000313" key="3">
    <source>
        <dbReference type="EMBL" id="CAF0802100.1"/>
    </source>
</evidence>
<proteinExistence type="predicted"/>
<dbReference type="EMBL" id="CAJNOL010000059">
    <property type="protein sequence ID" value="CAF0802100.1"/>
    <property type="molecule type" value="Genomic_DNA"/>
</dbReference>
<gene>
    <name evidence="2" type="ORF">JXQ802_LOCUS4102</name>
    <name evidence="3" type="ORF">JXQ802_LOCUS4282</name>
    <name evidence="5" type="ORF">OTI717_LOCUS21087</name>
    <name evidence="1" type="ORF">PYM288_LOCUS1470</name>
    <name evidence="4" type="ORF">RFH988_LOCUS8956</name>
</gene>
<dbReference type="EMBL" id="CAJNOO010000310">
    <property type="protein sequence ID" value="CAF0900432.1"/>
    <property type="molecule type" value="Genomic_DNA"/>
</dbReference>
<dbReference type="Proteomes" id="UP000663870">
    <property type="component" value="Unassembled WGS sequence"/>
</dbReference>
<dbReference type="Proteomes" id="UP000663882">
    <property type="component" value="Unassembled WGS sequence"/>
</dbReference>
<dbReference type="Proteomes" id="UP000663854">
    <property type="component" value="Unassembled WGS sequence"/>
</dbReference>